<dbReference type="Pfam" id="PF13673">
    <property type="entry name" value="Acetyltransf_10"/>
    <property type="match status" value="1"/>
</dbReference>
<dbReference type="EMBL" id="FORG01000010">
    <property type="protein sequence ID" value="SFJ50154.1"/>
    <property type="molecule type" value="Genomic_DNA"/>
</dbReference>
<organism evidence="3 4">
    <name type="scientific">Xenorhabdus mauleonii</name>
    <dbReference type="NCBI Taxonomy" id="351675"/>
    <lineage>
        <taxon>Bacteria</taxon>
        <taxon>Pseudomonadati</taxon>
        <taxon>Pseudomonadota</taxon>
        <taxon>Gammaproteobacteria</taxon>
        <taxon>Enterobacterales</taxon>
        <taxon>Morganellaceae</taxon>
        <taxon>Xenorhabdus</taxon>
    </lineage>
</organism>
<dbReference type="RefSeq" id="WP_169924652.1">
    <property type="nucleotide sequence ID" value="NZ_CAWNQB010000001.1"/>
</dbReference>
<dbReference type="Gene3D" id="3.40.630.30">
    <property type="match status" value="1"/>
</dbReference>
<dbReference type="Proteomes" id="UP000198919">
    <property type="component" value="Unassembled WGS sequence"/>
</dbReference>
<dbReference type="InterPro" id="IPR016181">
    <property type="entry name" value="Acyl_CoA_acyltransferase"/>
</dbReference>
<dbReference type="AlphaFoldDB" id="A0A1I3RUC5"/>
<protein>
    <submittedName>
        <fullName evidence="3">Acetyltransferase (GNAT) domain-containing protein</fullName>
    </submittedName>
    <submittedName>
        <fullName evidence="2">N-acetyltransferase</fullName>
    </submittedName>
</protein>
<evidence type="ECO:0000313" key="5">
    <source>
        <dbReference type="Proteomes" id="UP000224607"/>
    </source>
</evidence>
<evidence type="ECO:0000313" key="2">
    <source>
        <dbReference type="EMBL" id="PHM46405.1"/>
    </source>
</evidence>
<name>A0A1I3RUC5_9GAMM</name>
<sequence length="210" mass="24254">MKNYSLFNNIKSLLPIGLSPKERYKRKYATTIREVDRNQMLRHLDRMNINTSDFDLTKNEYSVRQQSFTSVYEGIQKDHPHPLLSTLTSTNSNSGHRYFVCFTQVNIPVGIMVFLPGTSGFSYGKPDYIDYLLTHPGAQGIGSLLVEKAVESLTNEELRVNSKHYAEPFYERLGFKAESHNIDTISMTLIPKESPQWEKVNNFYRLKAYL</sequence>
<evidence type="ECO:0000313" key="4">
    <source>
        <dbReference type="Proteomes" id="UP000198919"/>
    </source>
</evidence>
<reference evidence="2 5" key="3">
    <citation type="journal article" date="2017" name="Nat. Microbiol.">
        <title>Natural product diversity associated with the nematode symbionts Photorhabdus and Xenorhabdus.</title>
        <authorList>
            <person name="Tobias N.J."/>
            <person name="Wolff H."/>
            <person name="Djahanschiri B."/>
            <person name="Grundmann F."/>
            <person name="Kronenwerth M."/>
            <person name="Shi Y.M."/>
            <person name="Simonyi S."/>
            <person name="Grun P."/>
            <person name="Shapiro-Ilan D."/>
            <person name="Pidot S.J."/>
            <person name="Stinear T.P."/>
            <person name="Ebersberger I."/>
            <person name="Bode H.B."/>
        </authorList>
    </citation>
    <scope>NUCLEOTIDE SEQUENCE [LARGE SCALE GENOMIC DNA]</scope>
    <source>
        <strain evidence="2 5">DSM 17908</strain>
    </source>
</reference>
<accession>A0A1I3RUC5</accession>
<evidence type="ECO:0000313" key="3">
    <source>
        <dbReference type="EMBL" id="SFJ50154.1"/>
    </source>
</evidence>
<reference evidence="3" key="1">
    <citation type="submission" date="2016-10" db="EMBL/GenBank/DDBJ databases">
        <authorList>
            <person name="de Groot N.N."/>
        </authorList>
    </citation>
    <scope>NUCLEOTIDE SEQUENCE [LARGE SCALE GENOMIC DNA]</scope>
    <source>
        <strain evidence="3">DSM 17908</strain>
    </source>
</reference>
<dbReference type="SUPFAM" id="SSF55729">
    <property type="entry name" value="Acyl-CoA N-acyltransferases (Nat)"/>
    <property type="match status" value="1"/>
</dbReference>
<evidence type="ECO:0000259" key="1">
    <source>
        <dbReference type="PROSITE" id="PS51186"/>
    </source>
</evidence>
<gene>
    <name evidence="3" type="ORF">SAMN05421680_11075</name>
    <name evidence="2" type="ORF">Xmau_00817</name>
</gene>
<dbReference type="InterPro" id="IPR000182">
    <property type="entry name" value="GNAT_dom"/>
</dbReference>
<dbReference type="GO" id="GO:0016747">
    <property type="term" value="F:acyltransferase activity, transferring groups other than amino-acyl groups"/>
    <property type="evidence" value="ECO:0007669"/>
    <property type="project" value="InterPro"/>
</dbReference>
<dbReference type="EMBL" id="NITY01000001">
    <property type="protein sequence ID" value="PHM46405.1"/>
    <property type="molecule type" value="Genomic_DNA"/>
</dbReference>
<dbReference type="PROSITE" id="PS51186">
    <property type="entry name" value="GNAT"/>
    <property type="match status" value="1"/>
</dbReference>
<keyword evidence="3" id="KW-0808">Transferase</keyword>
<dbReference type="Proteomes" id="UP000224607">
    <property type="component" value="Unassembled WGS sequence"/>
</dbReference>
<proteinExistence type="predicted"/>
<reference evidence="4" key="2">
    <citation type="submission" date="2016-10" db="EMBL/GenBank/DDBJ databases">
        <authorList>
            <person name="Varghese N."/>
            <person name="Submissions S."/>
        </authorList>
    </citation>
    <scope>NUCLEOTIDE SEQUENCE [LARGE SCALE GENOMIC DNA]</scope>
    <source>
        <strain evidence="4">DSM 17908</strain>
    </source>
</reference>
<keyword evidence="5" id="KW-1185">Reference proteome</keyword>
<feature type="domain" description="N-acetyltransferase" evidence="1">
    <location>
        <begin position="58"/>
        <end position="210"/>
    </location>
</feature>